<gene>
    <name evidence="1" type="ORF">B0H16DRAFT_1462877</name>
</gene>
<evidence type="ECO:0000313" key="2">
    <source>
        <dbReference type="Proteomes" id="UP001215598"/>
    </source>
</evidence>
<name>A0AAD7IKV3_9AGAR</name>
<evidence type="ECO:0000313" key="1">
    <source>
        <dbReference type="EMBL" id="KAJ7745377.1"/>
    </source>
</evidence>
<dbReference type="Proteomes" id="UP001215598">
    <property type="component" value="Unassembled WGS sequence"/>
</dbReference>
<keyword evidence="2" id="KW-1185">Reference proteome</keyword>
<sequence length="212" mass="23064">MDVHEAEPAIFVLQYCTSLIALQPQLNPSGTLGLLSLPPVVLPAMRSLVTAAKAILPFIITTHLEDLTIGALHLPLIWTQSLGPCALVAAGASVVELELTFRLRSRINTLVGVLQGSDQPPTLTTLRIVEESRRVRDDMSFDPRLGARRARQNVATERATLESFGLSLYTLAQDDSQSVRTLSFDLLEQFRALAAGGFDVYIANEATVLIDL</sequence>
<comment type="caution">
    <text evidence="1">The sequence shown here is derived from an EMBL/GenBank/DDBJ whole genome shotgun (WGS) entry which is preliminary data.</text>
</comment>
<accession>A0AAD7IKV3</accession>
<reference evidence="1" key="1">
    <citation type="submission" date="2023-03" db="EMBL/GenBank/DDBJ databases">
        <title>Massive genome expansion in bonnet fungi (Mycena s.s.) driven by repeated elements and novel gene families across ecological guilds.</title>
        <authorList>
            <consortium name="Lawrence Berkeley National Laboratory"/>
            <person name="Harder C.B."/>
            <person name="Miyauchi S."/>
            <person name="Viragh M."/>
            <person name="Kuo A."/>
            <person name="Thoen E."/>
            <person name="Andreopoulos B."/>
            <person name="Lu D."/>
            <person name="Skrede I."/>
            <person name="Drula E."/>
            <person name="Henrissat B."/>
            <person name="Morin E."/>
            <person name="Kohler A."/>
            <person name="Barry K."/>
            <person name="LaButti K."/>
            <person name="Morin E."/>
            <person name="Salamov A."/>
            <person name="Lipzen A."/>
            <person name="Mereny Z."/>
            <person name="Hegedus B."/>
            <person name="Baldrian P."/>
            <person name="Stursova M."/>
            <person name="Weitz H."/>
            <person name="Taylor A."/>
            <person name="Grigoriev I.V."/>
            <person name="Nagy L.G."/>
            <person name="Martin F."/>
            <person name="Kauserud H."/>
        </authorList>
    </citation>
    <scope>NUCLEOTIDE SEQUENCE</scope>
    <source>
        <strain evidence="1">CBHHK182m</strain>
    </source>
</reference>
<dbReference type="AlphaFoldDB" id="A0AAD7IKV3"/>
<protein>
    <submittedName>
        <fullName evidence="1">Uncharacterized protein</fullName>
    </submittedName>
</protein>
<proteinExistence type="predicted"/>
<organism evidence="1 2">
    <name type="scientific">Mycena metata</name>
    <dbReference type="NCBI Taxonomy" id="1033252"/>
    <lineage>
        <taxon>Eukaryota</taxon>
        <taxon>Fungi</taxon>
        <taxon>Dikarya</taxon>
        <taxon>Basidiomycota</taxon>
        <taxon>Agaricomycotina</taxon>
        <taxon>Agaricomycetes</taxon>
        <taxon>Agaricomycetidae</taxon>
        <taxon>Agaricales</taxon>
        <taxon>Marasmiineae</taxon>
        <taxon>Mycenaceae</taxon>
        <taxon>Mycena</taxon>
    </lineage>
</organism>
<dbReference type="EMBL" id="JARKIB010000083">
    <property type="protein sequence ID" value="KAJ7745377.1"/>
    <property type="molecule type" value="Genomic_DNA"/>
</dbReference>